<sequence length="103" mass="12426">MTFKELLKIPHISKITDVHLCEIPEKFDLETFYIYFEKNKHTEFRLYFADSISEAYKIRVEAIIDEIIATENHDYKIPFIHFASLPYEKWGKIDSLIRQQNKQ</sequence>
<dbReference type="WBParaSite" id="PDA_v2.g13720.t1">
    <property type="protein sequence ID" value="PDA_v2.g13720.t1"/>
    <property type="gene ID" value="PDA_v2.g13720"/>
</dbReference>
<dbReference type="AlphaFoldDB" id="A0A914P6X8"/>
<evidence type="ECO:0000313" key="2">
    <source>
        <dbReference type="WBParaSite" id="PDA_v2.g13720.t1"/>
    </source>
</evidence>
<proteinExistence type="predicted"/>
<evidence type="ECO:0000313" key="1">
    <source>
        <dbReference type="Proteomes" id="UP000887578"/>
    </source>
</evidence>
<keyword evidence="1" id="KW-1185">Reference proteome</keyword>
<accession>A0A914P6X8</accession>
<name>A0A914P6X8_9BILA</name>
<reference evidence="2" key="1">
    <citation type="submission" date="2022-11" db="UniProtKB">
        <authorList>
            <consortium name="WormBaseParasite"/>
        </authorList>
    </citation>
    <scope>IDENTIFICATION</scope>
</reference>
<dbReference type="Proteomes" id="UP000887578">
    <property type="component" value="Unplaced"/>
</dbReference>
<protein>
    <submittedName>
        <fullName evidence="2">Uncharacterized protein</fullName>
    </submittedName>
</protein>
<organism evidence="1 2">
    <name type="scientific">Panagrolaimus davidi</name>
    <dbReference type="NCBI Taxonomy" id="227884"/>
    <lineage>
        <taxon>Eukaryota</taxon>
        <taxon>Metazoa</taxon>
        <taxon>Ecdysozoa</taxon>
        <taxon>Nematoda</taxon>
        <taxon>Chromadorea</taxon>
        <taxon>Rhabditida</taxon>
        <taxon>Tylenchina</taxon>
        <taxon>Panagrolaimomorpha</taxon>
        <taxon>Panagrolaimoidea</taxon>
        <taxon>Panagrolaimidae</taxon>
        <taxon>Panagrolaimus</taxon>
    </lineage>
</organism>